<organism evidence="2 3">
    <name type="scientific">Protopolystoma xenopodis</name>
    <dbReference type="NCBI Taxonomy" id="117903"/>
    <lineage>
        <taxon>Eukaryota</taxon>
        <taxon>Metazoa</taxon>
        <taxon>Spiralia</taxon>
        <taxon>Lophotrochozoa</taxon>
        <taxon>Platyhelminthes</taxon>
        <taxon>Monogenea</taxon>
        <taxon>Polyopisthocotylea</taxon>
        <taxon>Polystomatidea</taxon>
        <taxon>Polystomatidae</taxon>
        <taxon>Protopolystoma</taxon>
    </lineage>
</organism>
<accession>A0A3S5BQK2</accession>
<keyword evidence="3" id="KW-1185">Reference proteome</keyword>
<protein>
    <recommendedName>
        <fullName evidence="4">Secreted protein</fullName>
    </recommendedName>
</protein>
<gene>
    <name evidence="2" type="ORF">PXEA_LOCUS28243</name>
</gene>
<evidence type="ECO:0000256" key="1">
    <source>
        <dbReference type="SAM" id="SignalP"/>
    </source>
</evidence>
<keyword evidence="1" id="KW-0732">Signal</keyword>
<evidence type="ECO:0008006" key="4">
    <source>
        <dbReference type="Google" id="ProtNLM"/>
    </source>
</evidence>
<name>A0A3S5BQK2_9PLAT</name>
<dbReference type="Proteomes" id="UP000784294">
    <property type="component" value="Unassembled WGS sequence"/>
</dbReference>
<comment type="caution">
    <text evidence="2">The sequence shown here is derived from an EMBL/GenBank/DDBJ whole genome shotgun (WGS) entry which is preliminary data.</text>
</comment>
<reference evidence="2" key="1">
    <citation type="submission" date="2018-11" db="EMBL/GenBank/DDBJ databases">
        <authorList>
            <consortium name="Pathogen Informatics"/>
        </authorList>
    </citation>
    <scope>NUCLEOTIDE SEQUENCE</scope>
</reference>
<sequence length="163" mass="17820">MLTRRRLELTIFAFSLEVLDCVLMRPVSICLDDVIDMSIALLLETTGSSASDSSGRLESSAAWAEMASKAPVAAAILAAVLLGRASLSLTWTHHTENGTDQNCRQKCRDCREDDDNEDVPWLQSASSRQAGLLTEAGNHVRLFGEPVATSRITVQDECNQLLR</sequence>
<evidence type="ECO:0000313" key="2">
    <source>
        <dbReference type="EMBL" id="VEL34803.1"/>
    </source>
</evidence>
<proteinExistence type="predicted"/>
<dbReference type="EMBL" id="CAAALY010248427">
    <property type="protein sequence ID" value="VEL34803.1"/>
    <property type="molecule type" value="Genomic_DNA"/>
</dbReference>
<feature type="signal peptide" evidence="1">
    <location>
        <begin position="1"/>
        <end position="24"/>
    </location>
</feature>
<evidence type="ECO:0000313" key="3">
    <source>
        <dbReference type="Proteomes" id="UP000784294"/>
    </source>
</evidence>
<feature type="chain" id="PRO_5018575868" description="Secreted protein" evidence="1">
    <location>
        <begin position="25"/>
        <end position="163"/>
    </location>
</feature>
<dbReference type="AlphaFoldDB" id="A0A3S5BQK2"/>